<dbReference type="Pfam" id="PF02518">
    <property type="entry name" value="HATPase_c"/>
    <property type="match status" value="1"/>
</dbReference>
<protein>
    <recommendedName>
        <fullName evidence="3">histidine kinase</fullName>
        <ecNumber evidence="3">2.7.13.3</ecNumber>
    </recommendedName>
</protein>
<evidence type="ECO:0000256" key="12">
    <source>
        <dbReference type="ARBA" id="ARBA00023012"/>
    </source>
</evidence>
<keyword evidence="11 14" id="KW-1133">Transmembrane helix</keyword>
<reference evidence="16 17" key="1">
    <citation type="submission" date="2020-07" db="EMBL/GenBank/DDBJ databases">
        <title>Genomic Encyclopedia of Type Strains, Phase IV (KMG-IV): sequencing the most valuable type-strain genomes for metagenomic binning, comparative biology and taxonomic classification.</title>
        <authorList>
            <person name="Goeker M."/>
        </authorList>
    </citation>
    <scope>NUCLEOTIDE SEQUENCE [LARGE SCALE GENOMIC DNA]</scope>
    <source>
        <strain evidence="16 17">DSM 17721</strain>
    </source>
</reference>
<evidence type="ECO:0000256" key="2">
    <source>
        <dbReference type="ARBA" id="ARBA00004651"/>
    </source>
</evidence>
<dbReference type="EMBL" id="JACDUS010000001">
    <property type="protein sequence ID" value="MBA2880320.1"/>
    <property type="molecule type" value="Genomic_DNA"/>
</dbReference>
<keyword evidence="17" id="KW-1185">Reference proteome</keyword>
<dbReference type="Pfam" id="PF00512">
    <property type="entry name" value="HisKA"/>
    <property type="match status" value="1"/>
</dbReference>
<dbReference type="InterPro" id="IPR003594">
    <property type="entry name" value="HATPase_dom"/>
</dbReference>
<name>A0A7W0C6Y8_9BACT</name>
<dbReference type="SMART" id="SM00388">
    <property type="entry name" value="HisKA"/>
    <property type="match status" value="1"/>
</dbReference>
<dbReference type="Gene3D" id="1.10.287.130">
    <property type="match status" value="1"/>
</dbReference>
<dbReference type="InterPro" id="IPR005467">
    <property type="entry name" value="His_kinase_dom"/>
</dbReference>
<dbReference type="FunFam" id="3.30.565.10:FF:000006">
    <property type="entry name" value="Sensor histidine kinase WalK"/>
    <property type="match status" value="1"/>
</dbReference>
<evidence type="ECO:0000256" key="6">
    <source>
        <dbReference type="ARBA" id="ARBA00022679"/>
    </source>
</evidence>
<proteinExistence type="predicted"/>
<comment type="subcellular location">
    <subcellularLocation>
        <location evidence="2">Cell membrane</location>
        <topology evidence="2">Multi-pass membrane protein</topology>
    </subcellularLocation>
</comment>
<evidence type="ECO:0000313" key="17">
    <source>
        <dbReference type="Proteomes" id="UP000525298"/>
    </source>
</evidence>
<keyword evidence="9 16" id="KW-0418">Kinase</keyword>
<evidence type="ECO:0000256" key="7">
    <source>
        <dbReference type="ARBA" id="ARBA00022692"/>
    </source>
</evidence>
<dbReference type="GO" id="GO:0005524">
    <property type="term" value="F:ATP binding"/>
    <property type="evidence" value="ECO:0007669"/>
    <property type="project" value="UniProtKB-KW"/>
</dbReference>
<evidence type="ECO:0000256" key="5">
    <source>
        <dbReference type="ARBA" id="ARBA00022553"/>
    </source>
</evidence>
<organism evidence="16 17">
    <name type="scientific">Desulfosalsimonas propionicica</name>
    <dbReference type="NCBI Taxonomy" id="332175"/>
    <lineage>
        <taxon>Bacteria</taxon>
        <taxon>Pseudomonadati</taxon>
        <taxon>Thermodesulfobacteriota</taxon>
        <taxon>Desulfobacteria</taxon>
        <taxon>Desulfobacterales</taxon>
        <taxon>Desulfosalsimonadaceae</taxon>
        <taxon>Desulfosalsimonas</taxon>
    </lineage>
</organism>
<comment type="caution">
    <text evidence="16">The sequence shown here is derived from an EMBL/GenBank/DDBJ whole genome shotgun (WGS) entry which is preliminary data.</text>
</comment>
<keyword evidence="10" id="KW-0067">ATP-binding</keyword>
<dbReference type="PANTHER" id="PTHR43065:SF46">
    <property type="entry name" value="C4-DICARBOXYLATE TRANSPORT SENSOR PROTEIN DCTB"/>
    <property type="match status" value="1"/>
</dbReference>
<dbReference type="InterPro" id="IPR033479">
    <property type="entry name" value="dCache_1"/>
</dbReference>
<dbReference type="CDD" id="cd18773">
    <property type="entry name" value="PDC1_HK_sensor"/>
    <property type="match status" value="1"/>
</dbReference>
<evidence type="ECO:0000256" key="10">
    <source>
        <dbReference type="ARBA" id="ARBA00022840"/>
    </source>
</evidence>
<dbReference type="AlphaFoldDB" id="A0A7W0C6Y8"/>
<dbReference type="SUPFAM" id="SSF55874">
    <property type="entry name" value="ATPase domain of HSP90 chaperone/DNA topoisomerase II/histidine kinase"/>
    <property type="match status" value="1"/>
</dbReference>
<dbReference type="RefSeq" id="WP_232364621.1">
    <property type="nucleotide sequence ID" value="NZ_JACDUS010000001.1"/>
</dbReference>
<evidence type="ECO:0000259" key="15">
    <source>
        <dbReference type="PROSITE" id="PS50109"/>
    </source>
</evidence>
<keyword evidence="4" id="KW-1003">Cell membrane</keyword>
<feature type="domain" description="Histidine kinase" evidence="15">
    <location>
        <begin position="348"/>
        <end position="570"/>
    </location>
</feature>
<dbReference type="InterPro" id="IPR003661">
    <property type="entry name" value="HisK_dim/P_dom"/>
</dbReference>
<evidence type="ECO:0000256" key="14">
    <source>
        <dbReference type="SAM" id="Phobius"/>
    </source>
</evidence>
<dbReference type="InterPro" id="IPR036890">
    <property type="entry name" value="HATPase_C_sf"/>
</dbReference>
<dbReference type="EC" id="2.7.13.3" evidence="3"/>
<dbReference type="InterPro" id="IPR036097">
    <property type="entry name" value="HisK_dim/P_sf"/>
</dbReference>
<dbReference type="PROSITE" id="PS50109">
    <property type="entry name" value="HIS_KIN"/>
    <property type="match status" value="1"/>
</dbReference>
<sequence>MNNHTEKTKEAPAQEDFREYYRKLRKRLFAASCIAFLIPLILLSVYFHIQFNVNLKKSSQLHLMSLAESQRNTIDLFLQERVANILSLFHRSEFHLTPNQARMNSYLMHLSEFSDAFVDVGFMNPQGLQIGYAGPYPHLRGKDYSQENWYQSLMKAERNYYISDIYLGFRNKPHFTIAVKQPVGPGTYVMRATLDPDKFYMFLRTIAQGKAVECSLINMEGNYQIVDPDQGELLAKSPYNPLALMASDVVEFSFEGKKHLVASARLTEVPWLLIVGQPEEIAYAKMYQTRRVMIAAGVLIVLVVFTAIWLTTSRLLRKAEETEASRRELKSQLFHAAKLVSIGELAAGVAHEINNPLAIILSQCRVVNDIFDPEYGGSQAAGPETGEQVREEVAIIEEAVYRARGITEKLLQSSRRTEPKLEKCHMNDLIDEVIDGFMERELKVSNIELVRDYDPELPHILTDRDQMRQVIQNLINNAVDAIGEEGKITLAARRAGNEVRITVSDTGKGMTQEELEKIFLPFFTTKQAGKGTGLGLPISLNIVESMGGRIDVQSMPGAGTSFIITLPVADSERSG</sequence>
<evidence type="ECO:0000256" key="8">
    <source>
        <dbReference type="ARBA" id="ARBA00022741"/>
    </source>
</evidence>
<dbReference type="GO" id="GO:0000155">
    <property type="term" value="F:phosphorelay sensor kinase activity"/>
    <property type="evidence" value="ECO:0007669"/>
    <property type="project" value="InterPro"/>
</dbReference>
<dbReference type="Pfam" id="PF02743">
    <property type="entry name" value="dCache_1"/>
    <property type="match status" value="1"/>
</dbReference>
<dbReference type="GO" id="GO:0005886">
    <property type="term" value="C:plasma membrane"/>
    <property type="evidence" value="ECO:0007669"/>
    <property type="project" value="UniProtKB-SubCell"/>
</dbReference>
<evidence type="ECO:0000256" key="9">
    <source>
        <dbReference type="ARBA" id="ARBA00022777"/>
    </source>
</evidence>
<keyword evidence="13 14" id="KW-0472">Membrane</keyword>
<evidence type="ECO:0000256" key="3">
    <source>
        <dbReference type="ARBA" id="ARBA00012438"/>
    </source>
</evidence>
<feature type="transmembrane region" description="Helical" evidence="14">
    <location>
        <begin position="292"/>
        <end position="310"/>
    </location>
</feature>
<evidence type="ECO:0000313" key="16">
    <source>
        <dbReference type="EMBL" id="MBA2880320.1"/>
    </source>
</evidence>
<comment type="catalytic activity">
    <reaction evidence="1">
        <text>ATP + protein L-histidine = ADP + protein N-phospho-L-histidine.</text>
        <dbReference type="EC" id="2.7.13.3"/>
    </reaction>
</comment>
<dbReference type="Proteomes" id="UP000525298">
    <property type="component" value="Unassembled WGS sequence"/>
</dbReference>
<keyword evidence="12" id="KW-0902">Two-component regulatory system</keyword>
<evidence type="ECO:0000256" key="1">
    <source>
        <dbReference type="ARBA" id="ARBA00000085"/>
    </source>
</evidence>
<dbReference type="Gene3D" id="3.30.565.10">
    <property type="entry name" value="Histidine kinase-like ATPase, C-terminal domain"/>
    <property type="match status" value="1"/>
</dbReference>
<dbReference type="PRINTS" id="PR00344">
    <property type="entry name" value="BCTRLSENSOR"/>
</dbReference>
<dbReference type="SUPFAM" id="SSF47384">
    <property type="entry name" value="Homodimeric domain of signal transducing histidine kinase"/>
    <property type="match status" value="1"/>
</dbReference>
<keyword evidence="6 16" id="KW-0808">Transferase</keyword>
<dbReference type="CDD" id="cd00082">
    <property type="entry name" value="HisKA"/>
    <property type="match status" value="1"/>
</dbReference>
<dbReference type="SMART" id="SM00387">
    <property type="entry name" value="HATPase_c"/>
    <property type="match status" value="1"/>
</dbReference>
<keyword evidence="7 14" id="KW-0812">Transmembrane</keyword>
<dbReference type="InterPro" id="IPR004358">
    <property type="entry name" value="Sig_transdc_His_kin-like_C"/>
</dbReference>
<dbReference type="CDD" id="cd18774">
    <property type="entry name" value="PDC2_HK_sensor"/>
    <property type="match status" value="1"/>
</dbReference>
<accession>A0A7W0C6Y8</accession>
<evidence type="ECO:0000256" key="4">
    <source>
        <dbReference type="ARBA" id="ARBA00022475"/>
    </source>
</evidence>
<dbReference type="Gene3D" id="3.30.450.20">
    <property type="entry name" value="PAS domain"/>
    <property type="match status" value="2"/>
</dbReference>
<gene>
    <name evidence="16" type="ORF">HNR65_000627</name>
</gene>
<evidence type="ECO:0000256" key="13">
    <source>
        <dbReference type="ARBA" id="ARBA00023136"/>
    </source>
</evidence>
<dbReference type="PANTHER" id="PTHR43065">
    <property type="entry name" value="SENSOR HISTIDINE KINASE"/>
    <property type="match status" value="1"/>
</dbReference>
<keyword evidence="8" id="KW-0547">Nucleotide-binding</keyword>
<feature type="transmembrane region" description="Helical" evidence="14">
    <location>
        <begin position="28"/>
        <end position="49"/>
    </location>
</feature>
<keyword evidence="5" id="KW-0597">Phosphoprotein</keyword>
<evidence type="ECO:0000256" key="11">
    <source>
        <dbReference type="ARBA" id="ARBA00022989"/>
    </source>
</evidence>